<sequence length="144" mass="15834">IFCPPHVESAVDETLTRGSQPTDPPPNAAQLNLKTKRNQKLKMEAMLPACPGDGLWYCSSDTTLRFFWIIMVLFRNRSAANPEAAHFADETLPTASQVATSACKRHTFGIRMPECSKKKGNEGVPAEFGHFIMILAVQGSTELV</sequence>
<reference evidence="2" key="1">
    <citation type="submission" date="2016-05" db="EMBL/GenBank/DDBJ databases">
        <authorList>
            <person name="Lavstsen T."/>
            <person name="Jespersen J.S."/>
        </authorList>
    </citation>
    <scope>NUCLEOTIDE SEQUENCE</scope>
    <source>
        <tissue evidence="2">Brain</tissue>
    </source>
</reference>
<reference evidence="2" key="2">
    <citation type="submission" date="2016-06" db="EMBL/GenBank/DDBJ databases">
        <title>The genome of a short-lived fish provides insights into sex chromosome evolution and the genetic control of aging.</title>
        <authorList>
            <person name="Reichwald K."/>
            <person name="Felder M."/>
            <person name="Petzold A."/>
            <person name="Koch P."/>
            <person name="Groth M."/>
            <person name="Platzer M."/>
        </authorList>
    </citation>
    <scope>NUCLEOTIDE SEQUENCE</scope>
    <source>
        <tissue evidence="2">Brain</tissue>
    </source>
</reference>
<accession>A0A1A8FPQ7</accession>
<organism evidence="2">
    <name type="scientific">Nothobranchius korthausae</name>
    <dbReference type="NCBI Taxonomy" id="1143690"/>
    <lineage>
        <taxon>Eukaryota</taxon>
        <taxon>Metazoa</taxon>
        <taxon>Chordata</taxon>
        <taxon>Craniata</taxon>
        <taxon>Vertebrata</taxon>
        <taxon>Euteleostomi</taxon>
        <taxon>Actinopterygii</taxon>
        <taxon>Neopterygii</taxon>
        <taxon>Teleostei</taxon>
        <taxon>Neoteleostei</taxon>
        <taxon>Acanthomorphata</taxon>
        <taxon>Ovalentaria</taxon>
        <taxon>Atherinomorphae</taxon>
        <taxon>Cyprinodontiformes</taxon>
        <taxon>Nothobranchiidae</taxon>
        <taxon>Nothobranchius</taxon>
    </lineage>
</organism>
<protein>
    <submittedName>
        <fullName evidence="2">Uncharacterized protein</fullName>
    </submittedName>
</protein>
<dbReference type="EMBL" id="HAEC01004611">
    <property type="protein sequence ID" value="SBQ72688.1"/>
    <property type="molecule type" value="Transcribed_RNA"/>
</dbReference>
<gene>
    <name evidence="2" type="primary">Nfu_g_1_008623</name>
</gene>
<feature type="non-terminal residue" evidence="2">
    <location>
        <position position="1"/>
    </location>
</feature>
<evidence type="ECO:0000256" key="1">
    <source>
        <dbReference type="SAM" id="MobiDB-lite"/>
    </source>
</evidence>
<feature type="region of interest" description="Disordered" evidence="1">
    <location>
        <begin position="11"/>
        <end position="30"/>
    </location>
</feature>
<proteinExistence type="predicted"/>
<name>A0A1A8FPQ7_9TELE</name>
<evidence type="ECO:0000313" key="2">
    <source>
        <dbReference type="EMBL" id="SBQ60997.1"/>
    </source>
</evidence>
<dbReference type="AlphaFoldDB" id="A0A1A8FPQ7"/>
<dbReference type="EMBL" id="HAEB01014470">
    <property type="protein sequence ID" value="SBQ60997.1"/>
    <property type="molecule type" value="Transcribed_RNA"/>
</dbReference>